<dbReference type="AlphaFoldDB" id="A0A2P5FHD6"/>
<sequence length="373" mass="41056">MTLDDDDGLVVQMGRDVYAGGLERMDLCLVGKILRTRTAMWSTDLANPQFIPVEEVDVSGGRMKVRVRIHARECLKHSEEEIGDAALKRLRYRSWLRALTSSIRPRTDLNYGRDVSNANPGSSIGVVKETAGVVQVREHRLNENREIEEELEVYGISTVEQLARRREMEMGLTEIGIDGLVNNDGSNVVGEFDLAIMKGGDVVPSTNCVLPAVMQEVIPVKGKKVLDECMTQTTTTITSEDTFTLGKIFRDELGSKKTVSKSHTIVKGGVRKVRPTNSPLKSGLALSPKHAKFYKVKSPCKSRKMRSPFGVKKRVSSDVKNTGGAKRKILEEPVEKEGIGKHLKVGEHGDIDVAIEVSGIISASPGGQDYRET</sequence>
<reference evidence="3" key="1">
    <citation type="submission" date="2016-06" db="EMBL/GenBank/DDBJ databases">
        <title>Parallel loss of symbiosis genes in relatives of nitrogen-fixing non-legume Parasponia.</title>
        <authorList>
            <person name="Van Velzen R."/>
            <person name="Holmer R."/>
            <person name="Bu F."/>
            <person name="Rutten L."/>
            <person name="Van Zeijl A."/>
            <person name="Liu W."/>
            <person name="Santuari L."/>
            <person name="Cao Q."/>
            <person name="Sharma T."/>
            <person name="Shen D."/>
            <person name="Roswanjaya Y."/>
            <person name="Wardhani T."/>
            <person name="Kalhor M.S."/>
            <person name="Jansen J."/>
            <person name="Van den Hoogen J."/>
            <person name="Gungor B."/>
            <person name="Hartog M."/>
            <person name="Hontelez J."/>
            <person name="Verver J."/>
            <person name="Yang W.-C."/>
            <person name="Schijlen E."/>
            <person name="Repin R."/>
            <person name="Schilthuizen M."/>
            <person name="Schranz E."/>
            <person name="Heidstra R."/>
            <person name="Miyata K."/>
            <person name="Fedorova E."/>
            <person name="Kohlen W."/>
            <person name="Bisseling T."/>
            <person name="Smit S."/>
            <person name="Geurts R."/>
        </authorList>
    </citation>
    <scope>NUCLEOTIDE SEQUENCE [LARGE SCALE GENOMIC DNA]</scope>
    <source>
        <strain evidence="3">cv. RG33-2</strain>
    </source>
</reference>
<comment type="caution">
    <text evidence="2">The sequence shown here is derived from an EMBL/GenBank/DDBJ whole genome shotgun (WGS) entry which is preliminary data.</text>
</comment>
<evidence type="ECO:0000256" key="1">
    <source>
        <dbReference type="SAM" id="MobiDB-lite"/>
    </source>
</evidence>
<dbReference type="Proteomes" id="UP000237000">
    <property type="component" value="Unassembled WGS sequence"/>
</dbReference>
<accession>A0A2P5FHD6</accession>
<keyword evidence="3" id="KW-1185">Reference proteome</keyword>
<evidence type="ECO:0000313" key="3">
    <source>
        <dbReference type="Proteomes" id="UP000237000"/>
    </source>
</evidence>
<proteinExistence type="predicted"/>
<dbReference type="InParanoid" id="A0A2P5FHD6"/>
<feature type="region of interest" description="Disordered" evidence="1">
    <location>
        <begin position="304"/>
        <end position="323"/>
    </location>
</feature>
<gene>
    <name evidence="2" type="ORF">TorRG33x02_069730</name>
</gene>
<feature type="compositionally biased region" description="Basic residues" evidence="1">
    <location>
        <begin position="304"/>
        <end position="314"/>
    </location>
</feature>
<dbReference type="EMBL" id="JXTC01000033">
    <property type="protein sequence ID" value="PON97217.1"/>
    <property type="molecule type" value="Genomic_DNA"/>
</dbReference>
<evidence type="ECO:0000313" key="2">
    <source>
        <dbReference type="EMBL" id="PON97217.1"/>
    </source>
</evidence>
<organism evidence="2 3">
    <name type="scientific">Trema orientale</name>
    <name type="common">Charcoal tree</name>
    <name type="synonym">Celtis orientalis</name>
    <dbReference type="NCBI Taxonomy" id="63057"/>
    <lineage>
        <taxon>Eukaryota</taxon>
        <taxon>Viridiplantae</taxon>
        <taxon>Streptophyta</taxon>
        <taxon>Embryophyta</taxon>
        <taxon>Tracheophyta</taxon>
        <taxon>Spermatophyta</taxon>
        <taxon>Magnoliopsida</taxon>
        <taxon>eudicotyledons</taxon>
        <taxon>Gunneridae</taxon>
        <taxon>Pentapetalae</taxon>
        <taxon>rosids</taxon>
        <taxon>fabids</taxon>
        <taxon>Rosales</taxon>
        <taxon>Cannabaceae</taxon>
        <taxon>Trema</taxon>
    </lineage>
</organism>
<name>A0A2P5FHD6_TREOI</name>
<protein>
    <submittedName>
        <fullName evidence="2">Uncharacterized protein</fullName>
    </submittedName>
</protein>